<dbReference type="AlphaFoldDB" id="A0AAD6UL21"/>
<organism evidence="1 2">
    <name type="scientific">Mycena pura</name>
    <dbReference type="NCBI Taxonomy" id="153505"/>
    <lineage>
        <taxon>Eukaryota</taxon>
        <taxon>Fungi</taxon>
        <taxon>Dikarya</taxon>
        <taxon>Basidiomycota</taxon>
        <taxon>Agaricomycotina</taxon>
        <taxon>Agaricomycetes</taxon>
        <taxon>Agaricomycetidae</taxon>
        <taxon>Agaricales</taxon>
        <taxon>Marasmiineae</taxon>
        <taxon>Mycenaceae</taxon>
        <taxon>Mycena</taxon>
    </lineage>
</organism>
<protein>
    <submittedName>
        <fullName evidence="1">Uncharacterized protein</fullName>
    </submittedName>
</protein>
<feature type="non-terminal residue" evidence="1">
    <location>
        <position position="1"/>
    </location>
</feature>
<comment type="caution">
    <text evidence="1">The sequence shown here is derived from an EMBL/GenBank/DDBJ whole genome shotgun (WGS) entry which is preliminary data.</text>
</comment>
<evidence type="ECO:0000313" key="1">
    <source>
        <dbReference type="EMBL" id="KAJ7189458.1"/>
    </source>
</evidence>
<keyword evidence="2" id="KW-1185">Reference proteome</keyword>
<proteinExistence type="predicted"/>
<name>A0AAD6UL21_9AGAR</name>
<dbReference type="Proteomes" id="UP001219525">
    <property type="component" value="Unassembled WGS sequence"/>
</dbReference>
<feature type="non-terminal residue" evidence="1">
    <location>
        <position position="69"/>
    </location>
</feature>
<sequence length="69" mass="8117">CPFYWSLHRSGTNRLTAEQADELGFPPVNFKARAHGYSWDSDIYAMYHDFHQGKGFDPESEDIARRMEY</sequence>
<gene>
    <name evidence="1" type="ORF">GGX14DRAFT_325194</name>
</gene>
<accession>A0AAD6UL21</accession>
<evidence type="ECO:0000313" key="2">
    <source>
        <dbReference type="Proteomes" id="UP001219525"/>
    </source>
</evidence>
<reference evidence="1" key="1">
    <citation type="submission" date="2023-03" db="EMBL/GenBank/DDBJ databases">
        <title>Massive genome expansion in bonnet fungi (Mycena s.s.) driven by repeated elements and novel gene families across ecological guilds.</title>
        <authorList>
            <consortium name="Lawrence Berkeley National Laboratory"/>
            <person name="Harder C.B."/>
            <person name="Miyauchi S."/>
            <person name="Viragh M."/>
            <person name="Kuo A."/>
            <person name="Thoen E."/>
            <person name="Andreopoulos B."/>
            <person name="Lu D."/>
            <person name="Skrede I."/>
            <person name="Drula E."/>
            <person name="Henrissat B."/>
            <person name="Morin E."/>
            <person name="Kohler A."/>
            <person name="Barry K."/>
            <person name="LaButti K."/>
            <person name="Morin E."/>
            <person name="Salamov A."/>
            <person name="Lipzen A."/>
            <person name="Mereny Z."/>
            <person name="Hegedus B."/>
            <person name="Baldrian P."/>
            <person name="Stursova M."/>
            <person name="Weitz H."/>
            <person name="Taylor A."/>
            <person name="Grigoriev I.V."/>
            <person name="Nagy L.G."/>
            <person name="Martin F."/>
            <person name="Kauserud H."/>
        </authorList>
    </citation>
    <scope>NUCLEOTIDE SEQUENCE</scope>
    <source>
        <strain evidence="1">9144</strain>
    </source>
</reference>
<dbReference type="EMBL" id="JARJCW010000177">
    <property type="protein sequence ID" value="KAJ7189458.1"/>
    <property type="molecule type" value="Genomic_DNA"/>
</dbReference>